<keyword evidence="2" id="KW-1185">Reference proteome</keyword>
<gene>
    <name evidence="1" type="ORF">GALMADRAFT_215483</name>
</gene>
<dbReference type="Proteomes" id="UP000027222">
    <property type="component" value="Unassembled WGS sequence"/>
</dbReference>
<accession>A0A067SDA7</accession>
<protein>
    <submittedName>
        <fullName evidence="1">Uncharacterized protein</fullName>
    </submittedName>
</protein>
<name>A0A067SDA7_GALM3</name>
<reference evidence="2" key="1">
    <citation type="journal article" date="2014" name="Proc. Natl. Acad. Sci. U.S.A.">
        <title>Extensive sampling of basidiomycete genomes demonstrates inadequacy of the white-rot/brown-rot paradigm for wood decay fungi.</title>
        <authorList>
            <person name="Riley R."/>
            <person name="Salamov A.A."/>
            <person name="Brown D.W."/>
            <person name="Nagy L.G."/>
            <person name="Floudas D."/>
            <person name="Held B.W."/>
            <person name="Levasseur A."/>
            <person name="Lombard V."/>
            <person name="Morin E."/>
            <person name="Otillar R."/>
            <person name="Lindquist E.A."/>
            <person name="Sun H."/>
            <person name="LaButti K.M."/>
            <person name="Schmutz J."/>
            <person name="Jabbour D."/>
            <person name="Luo H."/>
            <person name="Baker S.E."/>
            <person name="Pisabarro A.G."/>
            <person name="Walton J.D."/>
            <person name="Blanchette R.A."/>
            <person name="Henrissat B."/>
            <person name="Martin F."/>
            <person name="Cullen D."/>
            <person name="Hibbett D.S."/>
            <person name="Grigoriev I.V."/>
        </authorList>
    </citation>
    <scope>NUCLEOTIDE SEQUENCE [LARGE SCALE GENOMIC DNA]</scope>
    <source>
        <strain evidence="2">CBS 339.88</strain>
    </source>
</reference>
<proteinExistence type="predicted"/>
<sequence length="109" mass="12141">MITCQGLFGRAGPWLSLSQSLSHSHSPLQAAVIFIVAPSAPQPAIVEVVNFECTDFSGVHPEFKGRINLRVIAAVRTERTHYELRCEKRQLVIIGQRRNDISLSTNKTQ</sequence>
<evidence type="ECO:0000313" key="2">
    <source>
        <dbReference type="Proteomes" id="UP000027222"/>
    </source>
</evidence>
<dbReference type="EMBL" id="KL142405">
    <property type="protein sequence ID" value="KDR68910.1"/>
    <property type="molecule type" value="Genomic_DNA"/>
</dbReference>
<evidence type="ECO:0000313" key="1">
    <source>
        <dbReference type="EMBL" id="KDR68910.1"/>
    </source>
</evidence>
<dbReference type="AlphaFoldDB" id="A0A067SDA7"/>
<dbReference type="HOGENOM" id="CLU_2184177_0_0_1"/>
<organism evidence="1 2">
    <name type="scientific">Galerina marginata (strain CBS 339.88)</name>
    <dbReference type="NCBI Taxonomy" id="685588"/>
    <lineage>
        <taxon>Eukaryota</taxon>
        <taxon>Fungi</taxon>
        <taxon>Dikarya</taxon>
        <taxon>Basidiomycota</taxon>
        <taxon>Agaricomycotina</taxon>
        <taxon>Agaricomycetes</taxon>
        <taxon>Agaricomycetidae</taxon>
        <taxon>Agaricales</taxon>
        <taxon>Agaricineae</taxon>
        <taxon>Strophariaceae</taxon>
        <taxon>Galerina</taxon>
    </lineage>
</organism>